<dbReference type="AlphaFoldDB" id="A0AAE0X2L7"/>
<keyword evidence="1" id="KW-0732">Signal</keyword>
<accession>A0AAE0X2L7</accession>
<sequence>MHPGLIRQAKRMLCWPLLFLPNCSEAGFASCSFTQKGGIIMEIQVAGASGAGRAEPFSPLAPAVGQTNYAV</sequence>
<keyword evidence="3" id="KW-1185">Reference proteome</keyword>
<protein>
    <submittedName>
        <fullName evidence="2">Uncharacterized protein</fullName>
    </submittedName>
</protein>
<evidence type="ECO:0000256" key="1">
    <source>
        <dbReference type="SAM" id="SignalP"/>
    </source>
</evidence>
<feature type="signal peptide" evidence="1">
    <location>
        <begin position="1"/>
        <end position="26"/>
    </location>
</feature>
<feature type="non-terminal residue" evidence="2">
    <location>
        <position position="71"/>
    </location>
</feature>
<organism evidence="2 3">
    <name type="scientific">Podospora appendiculata</name>
    <dbReference type="NCBI Taxonomy" id="314037"/>
    <lineage>
        <taxon>Eukaryota</taxon>
        <taxon>Fungi</taxon>
        <taxon>Dikarya</taxon>
        <taxon>Ascomycota</taxon>
        <taxon>Pezizomycotina</taxon>
        <taxon>Sordariomycetes</taxon>
        <taxon>Sordariomycetidae</taxon>
        <taxon>Sordariales</taxon>
        <taxon>Podosporaceae</taxon>
        <taxon>Podospora</taxon>
    </lineage>
</organism>
<proteinExistence type="predicted"/>
<dbReference type="Proteomes" id="UP001270362">
    <property type="component" value="Unassembled WGS sequence"/>
</dbReference>
<dbReference type="EMBL" id="JAULSO010000004">
    <property type="protein sequence ID" value="KAK3683495.1"/>
    <property type="molecule type" value="Genomic_DNA"/>
</dbReference>
<evidence type="ECO:0000313" key="2">
    <source>
        <dbReference type="EMBL" id="KAK3683495.1"/>
    </source>
</evidence>
<comment type="caution">
    <text evidence="2">The sequence shown here is derived from an EMBL/GenBank/DDBJ whole genome shotgun (WGS) entry which is preliminary data.</text>
</comment>
<gene>
    <name evidence="2" type="ORF">B0T22DRAFT_468017</name>
</gene>
<feature type="chain" id="PRO_5042296115" evidence="1">
    <location>
        <begin position="27"/>
        <end position="71"/>
    </location>
</feature>
<evidence type="ECO:0000313" key="3">
    <source>
        <dbReference type="Proteomes" id="UP001270362"/>
    </source>
</evidence>
<reference evidence="2" key="2">
    <citation type="submission" date="2023-06" db="EMBL/GenBank/DDBJ databases">
        <authorList>
            <consortium name="Lawrence Berkeley National Laboratory"/>
            <person name="Haridas S."/>
            <person name="Hensen N."/>
            <person name="Bonometti L."/>
            <person name="Westerberg I."/>
            <person name="Brannstrom I.O."/>
            <person name="Guillou S."/>
            <person name="Cros-Aarteil S."/>
            <person name="Calhoun S."/>
            <person name="Kuo A."/>
            <person name="Mondo S."/>
            <person name="Pangilinan J."/>
            <person name="Riley R."/>
            <person name="Labutti K."/>
            <person name="Andreopoulos B."/>
            <person name="Lipzen A."/>
            <person name="Chen C."/>
            <person name="Yanf M."/>
            <person name="Daum C."/>
            <person name="Ng V."/>
            <person name="Clum A."/>
            <person name="Steindorff A."/>
            <person name="Ohm R."/>
            <person name="Martin F."/>
            <person name="Silar P."/>
            <person name="Natvig D."/>
            <person name="Lalanne C."/>
            <person name="Gautier V."/>
            <person name="Ament-Velasquez S.L."/>
            <person name="Kruys A."/>
            <person name="Hutchinson M.I."/>
            <person name="Powell A.J."/>
            <person name="Barry K."/>
            <person name="Miller A.N."/>
            <person name="Grigoriev I.V."/>
            <person name="Debuchy R."/>
            <person name="Gladieux P."/>
            <person name="Thoren M.H."/>
            <person name="Johannesson H."/>
        </authorList>
    </citation>
    <scope>NUCLEOTIDE SEQUENCE</scope>
    <source>
        <strain evidence="2">CBS 314.62</strain>
    </source>
</reference>
<name>A0AAE0X2L7_9PEZI</name>
<reference evidence="2" key="1">
    <citation type="journal article" date="2023" name="Mol. Phylogenet. Evol.">
        <title>Genome-scale phylogeny and comparative genomics of the fungal order Sordariales.</title>
        <authorList>
            <person name="Hensen N."/>
            <person name="Bonometti L."/>
            <person name="Westerberg I."/>
            <person name="Brannstrom I.O."/>
            <person name="Guillou S."/>
            <person name="Cros-Aarteil S."/>
            <person name="Calhoun S."/>
            <person name="Haridas S."/>
            <person name="Kuo A."/>
            <person name="Mondo S."/>
            <person name="Pangilinan J."/>
            <person name="Riley R."/>
            <person name="LaButti K."/>
            <person name="Andreopoulos B."/>
            <person name="Lipzen A."/>
            <person name="Chen C."/>
            <person name="Yan M."/>
            <person name="Daum C."/>
            <person name="Ng V."/>
            <person name="Clum A."/>
            <person name="Steindorff A."/>
            <person name="Ohm R.A."/>
            <person name="Martin F."/>
            <person name="Silar P."/>
            <person name="Natvig D.O."/>
            <person name="Lalanne C."/>
            <person name="Gautier V."/>
            <person name="Ament-Velasquez S.L."/>
            <person name="Kruys A."/>
            <person name="Hutchinson M.I."/>
            <person name="Powell A.J."/>
            <person name="Barry K."/>
            <person name="Miller A.N."/>
            <person name="Grigoriev I.V."/>
            <person name="Debuchy R."/>
            <person name="Gladieux P."/>
            <person name="Hiltunen Thoren M."/>
            <person name="Johannesson H."/>
        </authorList>
    </citation>
    <scope>NUCLEOTIDE SEQUENCE</scope>
    <source>
        <strain evidence="2">CBS 314.62</strain>
    </source>
</reference>